<dbReference type="AlphaFoldDB" id="A0AAD6SVQ3"/>
<dbReference type="EMBL" id="JARJCM010000071">
    <property type="protein sequence ID" value="KAJ7032652.1"/>
    <property type="molecule type" value="Genomic_DNA"/>
</dbReference>
<evidence type="ECO:0000313" key="2">
    <source>
        <dbReference type="EMBL" id="KAJ7032652.1"/>
    </source>
</evidence>
<feature type="compositionally biased region" description="Basic and acidic residues" evidence="1">
    <location>
        <begin position="200"/>
        <end position="215"/>
    </location>
</feature>
<reference evidence="2" key="1">
    <citation type="submission" date="2023-03" db="EMBL/GenBank/DDBJ databases">
        <title>Massive genome expansion in bonnet fungi (Mycena s.s.) driven by repeated elements and novel gene families across ecological guilds.</title>
        <authorList>
            <consortium name="Lawrence Berkeley National Laboratory"/>
            <person name="Harder C.B."/>
            <person name="Miyauchi S."/>
            <person name="Viragh M."/>
            <person name="Kuo A."/>
            <person name="Thoen E."/>
            <person name="Andreopoulos B."/>
            <person name="Lu D."/>
            <person name="Skrede I."/>
            <person name="Drula E."/>
            <person name="Henrissat B."/>
            <person name="Morin E."/>
            <person name="Kohler A."/>
            <person name="Barry K."/>
            <person name="LaButti K."/>
            <person name="Morin E."/>
            <person name="Salamov A."/>
            <person name="Lipzen A."/>
            <person name="Mereny Z."/>
            <person name="Hegedus B."/>
            <person name="Baldrian P."/>
            <person name="Stursova M."/>
            <person name="Weitz H."/>
            <person name="Taylor A."/>
            <person name="Grigoriev I.V."/>
            <person name="Nagy L.G."/>
            <person name="Martin F."/>
            <person name="Kauserud H."/>
        </authorList>
    </citation>
    <scope>NUCLEOTIDE SEQUENCE</scope>
    <source>
        <strain evidence="2">CBHHK200</strain>
    </source>
</reference>
<keyword evidence="3" id="KW-1185">Reference proteome</keyword>
<name>A0AAD6SVQ3_9AGAR</name>
<gene>
    <name evidence="2" type="ORF">C8F04DRAFT_1357627</name>
</gene>
<proteinExistence type="predicted"/>
<evidence type="ECO:0000256" key="1">
    <source>
        <dbReference type="SAM" id="MobiDB-lite"/>
    </source>
</evidence>
<feature type="region of interest" description="Disordered" evidence="1">
    <location>
        <begin position="196"/>
        <end position="224"/>
    </location>
</feature>
<dbReference type="Proteomes" id="UP001218188">
    <property type="component" value="Unassembled WGS sequence"/>
</dbReference>
<protein>
    <submittedName>
        <fullName evidence="2">Uncharacterized protein</fullName>
    </submittedName>
</protein>
<comment type="caution">
    <text evidence="2">The sequence shown here is derived from an EMBL/GenBank/DDBJ whole genome shotgun (WGS) entry which is preliminary data.</text>
</comment>
<organism evidence="2 3">
    <name type="scientific">Mycena alexandri</name>
    <dbReference type="NCBI Taxonomy" id="1745969"/>
    <lineage>
        <taxon>Eukaryota</taxon>
        <taxon>Fungi</taxon>
        <taxon>Dikarya</taxon>
        <taxon>Basidiomycota</taxon>
        <taxon>Agaricomycotina</taxon>
        <taxon>Agaricomycetes</taxon>
        <taxon>Agaricomycetidae</taxon>
        <taxon>Agaricales</taxon>
        <taxon>Marasmiineae</taxon>
        <taxon>Mycenaceae</taxon>
        <taxon>Mycena</taxon>
    </lineage>
</organism>
<sequence>MGREVPVGVSLFGNGSGGGASVAGSRAMAGSVRDVCARGGRGVVLRAPSSSAAVRVLRTPPSFPPSVPFSERITVTDASFLPCSMINLGGIDGSISSKTSENVQLLASPDGGQIVQLMFQFLFKRGCERCSKGSAQRNLSHWYWGGRGSPPANAPGAVIRTIPSPGVPVSTVSGWSLCLKTCKRSLKRRQAWGENELDQELPRPPEGRVRFDKAPGRNFGGVRTNPTNVIRANLRHFSSLGTVDSEFSSVHIPVVKARQFTMFVRLKHVPASAVTSVLCSRATTTPTTFLSFITTSGRACAAECGKEEHGLVGQ</sequence>
<evidence type="ECO:0000313" key="3">
    <source>
        <dbReference type="Proteomes" id="UP001218188"/>
    </source>
</evidence>
<accession>A0AAD6SVQ3</accession>